<evidence type="ECO:0000313" key="2">
    <source>
        <dbReference type="EMBL" id="SKA85046.1"/>
    </source>
</evidence>
<evidence type="ECO:0008006" key="4">
    <source>
        <dbReference type="Google" id="ProtNLM"/>
    </source>
</evidence>
<keyword evidence="1" id="KW-0472">Membrane</keyword>
<keyword evidence="1" id="KW-1133">Transmembrane helix</keyword>
<dbReference type="AlphaFoldDB" id="A0A1T4X662"/>
<feature type="transmembrane region" description="Helical" evidence="1">
    <location>
        <begin position="31"/>
        <end position="50"/>
    </location>
</feature>
<proteinExistence type="predicted"/>
<dbReference type="OrthoDB" id="1649455at2"/>
<dbReference type="Proteomes" id="UP000190286">
    <property type="component" value="Unassembled WGS sequence"/>
</dbReference>
<dbReference type="EMBL" id="FUYF01000006">
    <property type="protein sequence ID" value="SKA85046.1"/>
    <property type="molecule type" value="Genomic_DNA"/>
</dbReference>
<dbReference type="RefSeq" id="WP_078784427.1">
    <property type="nucleotide sequence ID" value="NZ_CABIYV010000001.1"/>
</dbReference>
<protein>
    <recommendedName>
        <fullName evidence="4">Tfp pilus assembly protein PilN</fullName>
    </recommendedName>
</protein>
<evidence type="ECO:0000256" key="1">
    <source>
        <dbReference type="SAM" id="Phobius"/>
    </source>
</evidence>
<evidence type="ECO:0000313" key="3">
    <source>
        <dbReference type="Proteomes" id="UP000190286"/>
    </source>
</evidence>
<keyword evidence="3" id="KW-1185">Reference proteome</keyword>
<gene>
    <name evidence="2" type="ORF">SAMN02745178_01495</name>
</gene>
<organism evidence="2 3">
    <name type="scientific">Gemmiger formicilis</name>
    <dbReference type="NCBI Taxonomy" id="745368"/>
    <lineage>
        <taxon>Bacteria</taxon>
        <taxon>Bacillati</taxon>
        <taxon>Bacillota</taxon>
        <taxon>Clostridia</taxon>
        <taxon>Eubacteriales</taxon>
        <taxon>Gemmiger</taxon>
    </lineage>
</organism>
<sequence length="189" mass="20629">MAMKQNNFYLRWQKAAGAAKSESRSQGLRTLVPGLAVVAVSMLGWGVLTLHTSMLKSQREDILNWCSDNTEPYRAATQDSESAAQFRSLTDYSDGMTELLNSYPDVTSSLLHRVEAAGGSGITIQFTDYNASTGELLFNANSSQVIDIPAYIRSLQNCGVFSTVSYTGYKADDDGYSIDLRCVLAAPQQ</sequence>
<dbReference type="GeneID" id="93337958"/>
<reference evidence="2 3" key="1">
    <citation type="submission" date="2017-02" db="EMBL/GenBank/DDBJ databases">
        <authorList>
            <person name="Peterson S.W."/>
        </authorList>
    </citation>
    <scope>NUCLEOTIDE SEQUENCE [LARGE SCALE GENOMIC DNA]</scope>
    <source>
        <strain evidence="2 3">ATCC 27749</strain>
    </source>
</reference>
<accession>A0A1T4X662</accession>
<keyword evidence="1" id="KW-0812">Transmembrane</keyword>
<dbReference type="STRING" id="745368.SAMN02745178_01495"/>
<name>A0A1T4X662_9FIRM</name>